<evidence type="ECO:0000313" key="1">
    <source>
        <dbReference type="EMBL" id="MEA5363504.1"/>
    </source>
</evidence>
<organism evidence="1 2">
    <name type="scientific">Amycolatopsis heterodermiae</name>
    <dbReference type="NCBI Taxonomy" id="3110235"/>
    <lineage>
        <taxon>Bacteria</taxon>
        <taxon>Bacillati</taxon>
        <taxon>Actinomycetota</taxon>
        <taxon>Actinomycetes</taxon>
        <taxon>Pseudonocardiales</taxon>
        <taxon>Pseudonocardiaceae</taxon>
        <taxon>Amycolatopsis</taxon>
    </lineage>
</organism>
<protein>
    <submittedName>
        <fullName evidence="1">SRPBCC family protein</fullName>
    </submittedName>
</protein>
<dbReference type="Pfam" id="PF10604">
    <property type="entry name" value="Polyketide_cyc2"/>
    <property type="match status" value="1"/>
</dbReference>
<dbReference type="InterPro" id="IPR019587">
    <property type="entry name" value="Polyketide_cyclase/dehydratase"/>
</dbReference>
<sequence>MTEVSRMVDAPPEAAFAVLADGWSFGGWVVGSSHIRVVDEDWPAVGARIHHSVGLWPLQIEDESTVVAVRPDELLSLHAKAWLFGTAAVEIALFARDDGARTLVRMREHAVRGPGKLLPERVQAWLLRPRNKESLARLADIAVGRHASARP</sequence>
<accession>A0ABU5RD08</accession>
<reference evidence="1 2" key="1">
    <citation type="submission" date="2023-12" db="EMBL/GenBank/DDBJ databases">
        <title>Amycolatopsis sp. V23-08.</title>
        <authorList>
            <person name="Somphong A."/>
        </authorList>
    </citation>
    <scope>NUCLEOTIDE SEQUENCE [LARGE SCALE GENOMIC DNA]</scope>
    <source>
        <strain evidence="1 2">V23-08</strain>
    </source>
</reference>
<gene>
    <name evidence="1" type="ORF">VA596_28510</name>
</gene>
<name>A0ABU5RD08_9PSEU</name>
<dbReference type="InterPro" id="IPR023393">
    <property type="entry name" value="START-like_dom_sf"/>
</dbReference>
<dbReference type="EMBL" id="JAYFSI010000007">
    <property type="protein sequence ID" value="MEA5363504.1"/>
    <property type="molecule type" value="Genomic_DNA"/>
</dbReference>
<proteinExistence type="predicted"/>
<dbReference type="CDD" id="cd07812">
    <property type="entry name" value="SRPBCC"/>
    <property type="match status" value="1"/>
</dbReference>
<dbReference type="RefSeq" id="WP_323331257.1">
    <property type="nucleotide sequence ID" value="NZ_JAYFSI010000007.1"/>
</dbReference>
<evidence type="ECO:0000313" key="2">
    <source>
        <dbReference type="Proteomes" id="UP001304298"/>
    </source>
</evidence>
<comment type="caution">
    <text evidence="1">The sequence shown here is derived from an EMBL/GenBank/DDBJ whole genome shotgun (WGS) entry which is preliminary data.</text>
</comment>
<dbReference type="Proteomes" id="UP001304298">
    <property type="component" value="Unassembled WGS sequence"/>
</dbReference>
<dbReference type="Gene3D" id="3.30.530.20">
    <property type="match status" value="1"/>
</dbReference>
<keyword evidence="2" id="KW-1185">Reference proteome</keyword>
<dbReference type="SUPFAM" id="SSF55961">
    <property type="entry name" value="Bet v1-like"/>
    <property type="match status" value="1"/>
</dbReference>